<sequence length="531" mass="58283">MAQNDFETGPSGEFTEPDIDSSIPVITGAMSVDEILSHLAGHNCSDVTGDIDPSQCSQLAISTGGFGDVYRGRLFDGTRVALKCLRVLIGFNNEGQKQLKRAAHELYVWSRCKHPNVLGLIGVAKYRDQIAMVSPWMDNGHLAWFLSQQPQVDRYEICVQITDGIAYLHSQGIVYGDMKGANILVSQDNTVKLTDFGSATMKEYTLQFTTTQTMSSMSLRWTAPEIVMGETGHTSEGDIYALGMASLCVDTMLEVITGLPPYAEARVEQAVMWKIMSKTLPQRPEELIPSLNDNQADLLWALLTSCWKHDPPARPTAAEAQSQLRAIDPERFKRPTRGASGEEPMAEEQAMHKEPPVTLDNSHKNLTEDGSQNPPESPVSGPLVINFPTTNRTRSLPTDTNHLLPPVGAPSSRESTAENAAPLSDGRRITPARKTFFNRQLLVNNLPAQCESADLKDLFRSAGQVRRAEVAVGSDGRSIGVGTVLFARESDSARAVSMFNGYIYNGRVLQVFHANDDRPLDWFGSFPQVSV</sequence>
<accession>A0A5N5QNM4</accession>
<dbReference type="GO" id="GO:0005524">
    <property type="term" value="F:ATP binding"/>
    <property type="evidence" value="ECO:0007669"/>
    <property type="project" value="InterPro"/>
</dbReference>
<keyword evidence="1" id="KW-0694">RNA-binding</keyword>
<dbReference type="GO" id="GO:0004674">
    <property type="term" value="F:protein serine/threonine kinase activity"/>
    <property type="evidence" value="ECO:0007669"/>
    <property type="project" value="TreeGrafter"/>
</dbReference>
<evidence type="ECO:0000259" key="4">
    <source>
        <dbReference type="PROSITE" id="PS50102"/>
    </source>
</evidence>
<evidence type="ECO:0000259" key="3">
    <source>
        <dbReference type="PROSITE" id="PS50011"/>
    </source>
</evidence>
<dbReference type="InterPro" id="IPR000504">
    <property type="entry name" value="RRM_dom"/>
</dbReference>
<feature type="region of interest" description="Disordered" evidence="2">
    <location>
        <begin position="312"/>
        <end position="427"/>
    </location>
</feature>
<dbReference type="EMBL" id="SSOP01000043">
    <property type="protein sequence ID" value="KAB5593188.1"/>
    <property type="molecule type" value="Genomic_DNA"/>
</dbReference>
<dbReference type="InterPro" id="IPR051681">
    <property type="entry name" value="Ser/Thr_Kinases-Pseudokinases"/>
</dbReference>
<dbReference type="InterPro" id="IPR012677">
    <property type="entry name" value="Nucleotide-bd_a/b_plait_sf"/>
</dbReference>
<evidence type="ECO:0000313" key="6">
    <source>
        <dbReference type="Proteomes" id="UP000383932"/>
    </source>
</evidence>
<dbReference type="SMART" id="SM00220">
    <property type="entry name" value="S_TKc"/>
    <property type="match status" value="1"/>
</dbReference>
<dbReference type="Gene3D" id="1.10.510.10">
    <property type="entry name" value="Transferase(Phosphotransferase) domain 1"/>
    <property type="match status" value="1"/>
</dbReference>
<keyword evidence="6" id="KW-1185">Reference proteome</keyword>
<dbReference type="Pfam" id="PF00069">
    <property type="entry name" value="Pkinase"/>
    <property type="match status" value="1"/>
</dbReference>
<reference evidence="5 6" key="1">
    <citation type="journal article" date="2019" name="Fungal Biol. Biotechnol.">
        <title>Draft genome sequence of fastidious pathogen Ceratobasidium theobromae, which causes vascular-streak dieback in Theobroma cacao.</title>
        <authorList>
            <person name="Ali S.S."/>
            <person name="Asman A."/>
            <person name="Shao J."/>
            <person name="Firmansyah A.P."/>
            <person name="Susilo A.W."/>
            <person name="Rosmana A."/>
            <person name="McMahon P."/>
            <person name="Junaid M."/>
            <person name="Guest D."/>
            <person name="Kheng T.Y."/>
            <person name="Meinhardt L.W."/>
            <person name="Bailey B.A."/>
        </authorList>
    </citation>
    <scope>NUCLEOTIDE SEQUENCE [LARGE SCALE GENOMIC DNA]</scope>
    <source>
        <strain evidence="5 6">CT2</strain>
    </source>
</reference>
<dbReference type="PANTHER" id="PTHR44329:SF214">
    <property type="entry name" value="PROTEIN KINASE DOMAIN-CONTAINING PROTEIN"/>
    <property type="match status" value="1"/>
</dbReference>
<evidence type="ECO:0000313" key="5">
    <source>
        <dbReference type="EMBL" id="KAB5593188.1"/>
    </source>
</evidence>
<dbReference type="InterPro" id="IPR035979">
    <property type="entry name" value="RBD_domain_sf"/>
</dbReference>
<dbReference type="Proteomes" id="UP000383932">
    <property type="component" value="Unassembled WGS sequence"/>
</dbReference>
<dbReference type="InterPro" id="IPR000719">
    <property type="entry name" value="Prot_kinase_dom"/>
</dbReference>
<dbReference type="PANTHER" id="PTHR44329">
    <property type="entry name" value="SERINE/THREONINE-PROTEIN KINASE TNNI3K-RELATED"/>
    <property type="match status" value="1"/>
</dbReference>
<name>A0A5N5QNM4_9AGAM</name>
<feature type="region of interest" description="Disordered" evidence="2">
    <location>
        <begin position="1"/>
        <end position="20"/>
    </location>
</feature>
<protein>
    <submittedName>
        <fullName evidence="5">Uncharacterized protein</fullName>
    </submittedName>
</protein>
<feature type="domain" description="Protein kinase" evidence="3">
    <location>
        <begin position="55"/>
        <end position="332"/>
    </location>
</feature>
<dbReference type="InterPro" id="IPR008271">
    <property type="entry name" value="Ser/Thr_kinase_AS"/>
</dbReference>
<evidence type="ECO:0000256" key="2">
    <source>
        <dbReference type="SAM" id="MobiDB-lite"/>
    </source>
</evidence>
<comment type="caution">
    <text evidence="5">The sequence shown here is derived from an EMBL/GenBank/DDBJ whole genome shotgun (WGS) entry which is preliminary data.</text>
</comment>
<dbReference type="SMART" id="SM00360">
    <property type="entry name" value="RRM"/>
    <property type="match status" value="1"/>
</dbReference>
<feature type="compositionally biased region" description="Basic and acidic residues" evidence="2">
    <location>
        <begin position="349"/>
        <end position="367"/>
    </location>
</feature>
<dbReference type="PROSITE" id="PS50011">
    <property type="entry name" value="PROTEIN_KINASE_DOM"/>
    <property type="match status" value="1"/>
</dbReference>
<dbReference type="SUPFAM" id="SSF54928">
    <property type="entry name" value="RNA-binding domain, RBD"/>
    <property type="match status" value="1"/>
</dbReference>
<dbReference type="PROSITE" id="PS50102">
    <property type="entry name" value="RRM"/>
    <property type="match status" value="1"/>
</dbReference>
<dbReference type="GO" id="GO:0003723">
    <property type="term" value="F:RNA binding"/>
    <property type="evidence" value="ECO:0007669"/>
    <property type="project" value="UniProtKB-UniRule"/>
</dbReference>
<dbReference type="Gene3D" id="3.30.70.330">
    <property type="match status" value="1"/>
</dbReference>
<proteinExistence type="predicted"/>
<gene>
    <name evidence="5" type="ORF">CTheo_3351</name>
</gene>
<organism evidence="5 6">
    <name type="scientific">Ceratobasidium theobromae</name>
    <dbReference type="NCBI Taxonomy" id="1582974"/>
    <lineage>
        <taxon>Eukaryota</taxon>
        <taxon>Fungi</taxon>
        <taxon>Dikarya</taxon>
        <taxon>Basidiomycota</taxon>
        <taxon>Agaricomycotina</taxon>
        <taxon>Agaricomycetes</taxon>
        <taxon>Cantharellales</taxon>
        <taxon>Ceratobasidiaceae</taxon>
        <taxon>Ceratobasidium</taxon>
    </lineage>
</organism>
<feature type="domain" description="RRM" evidence="4">
    <location>
        <begin position="439"/>
        <end position="516"/>
    </location>
</feature>
<dbReference type="OrthoDB" id="346907at2759"/>
<evidence type="ECO:0000256" key="1">
    <source>
        <dbReference type="PROSITE-ProRule" id="PRU00176"/>
    </source>
</evidence>
<dbReference type="Pfam" id="PF00076">
    <property type="entry name" value="RRM_1"/>
    <property type="match status" value="1"/>
</dbReference>
<dbReference type="PROSITE" id="PS00108">
    <property type="entry name" value="PROTEIN_KINASE_ST"/>
    <property type="match status" value="1"/>
</dbReference>
<feature type="compositionally biased region" description="Polar residues" evidence="2">
    <location>
        <begin position="387"/>
        <end position="401"/>
    </location>
</feature>
<dbReference type="SUPFAM" id="SSF56112">
    <property type="entry name" value="Protein kinase-like (PK-like)"/>
    <property type="match status" value="1"/>
</dbReference>
<dbReference type="AlphaFoldDB" id="A0A5N5QNM4"/>
<dbReference type="InterPro" id="IPR011009">
    <property type="entry name" value="Kinase-like_dom_sf"/>
</dbReference>